<dbReference type="GO" id="GO:0016705">
    <property type="term" value="F:oxidoreductase activity, acting on paired donors, with incorporation or reduction of molecular oxygen"/>
    <property type="evidence" value="ECO:0007669"/>
    <property type="project" value="InterPro"/>
</dbReference>
<organism evidence="5 6">
    <name type="scientific">Mycobacteroides franklinii</name>
    <dbReference type="NCBI Taxonomy" id="948102"/>
    <lineage>
        <taxon>Bacteria</taxon>
        <taxon>Bacillati</taxon>
        <taxon>Actinomycetota</taxon>
        <taxon>Actinomycetes</taxon>
        <taxon>Mycobacteriales</taxon>
        <taxon>Mycobacteriaceae</taxon>
        <taxon>Mycobacteroides</taxon>
    </lineage>
</organism>
<name>A0A4R8R7S1_9MYCO</name>
<accession>A0A4R8R7S1</accession>
<feature type="binding site" description="axial binding residue" evidence="3">
    <location>
        <position position="434"/>
    </location>
    <ligand>
        <name>heme</name>
        <dbReference type="ChEBI" id="CHEBI:30413"/>
    </ligand>
    <ligandPart>
        <name>Fe</name>
        <dbReference type="ChEBI" id="CHEBI:18248"/>
    </ligandPart>
</feature>
<dbReference type="SUPFAM" id="SSF48264">
    <property type="entry name" value="Cytochrome P450"/>
    <property type="match status" value="1"/>
</dbReference>
<comment type="cofactor">
    <cofactor evidence="1 3">
        <name>heme</name>
        <dbReference type="ChEBI" id="CHEBI:30413"/>
    </cofactor>
</comment>
<dbReference type="PRINTS" id="PR00463">
    <property type="entry name" value="EP450I"/>
</dbReference>
<dbReference type="InterPro" id="IPR017972">
    <property type="entry name" value="Cyt_P450_CS"/>
</dbReference>
<keyword evidence="4" id="KW-0503">Monooxygenase</keyword>
<dbReference type="RefSeq" id="WP_134050577.1">
    <property type="nucleotide sequence ID" value="NZ_PECB01000002.1"/>
</dbReference>
<dbReference type="InterPro" id="IPR050121">
    <property type="entry name" value="Cytochrome_P450_monoxygenase"/>
</dbReference>
<comment type="caution">
    <text evidence="5">The sequence shown here is derived from an EMBL/GenBank/DDBJ whole genome shotgun (WGS) entry which is preliminary data.</text>
</comment>
<dbReference type="PANTHER" id="PTHR24305">
    <property type="entry name" value="CYTOCHROME P450"/>
    <property type="match status" value="1"/>
</dbReference>
<keyword evidence="3 4" id="KW-0479">Metal-binding</keyword>
<dbReference type="GO" id="GO:0004497">
    <property type="term" value="F:monooxygenase activity"/>
    <property type="evidence" value="ECO:0007669"/>
    <property type="project" value="UniProtKB-KW"/>
</dbReference>
<dbReference type="EMBL" id="PECC01000028">
    <property type="protein sequence ID" value="TDZ49267.1"/>
    <property type="molecule type" value="Genomic_DNA"/>
</dbReference>
<evidence type="ECO:0000256" key="4">
    <source>
        <dbReference type="RuleBase" id="RU000461"/>
    </source>
</evidence>
<dbReference type="Gene3D" id="1.10.630.10">
    <property type="entry name" value="Cytochrome P450"/>
    <property type="match status" value="1"/>
</dbReference>
<dbReference type="InterPro" id="IPR002401">
    <property type="entry name" value="Cyt_P450_E_grp-I"/>
</dbReference>
<dbReference type="AlphaFoldDB" id="A0A4R8R7S1"/>
<keyword evidence="3 4" id="KW-0349">Heme</keyword>
<keyword evidence="6" id="KW-1185">Reference proteome</keyword>
<evidence type="ECO:0000256" key="3">
    <source>
        <dbReference type="PIRSR" id="PIRSR602401-1"/>
    </source>
</evidence>
<dbReference type="InterPro" id="IPR001128">
    <property type="entry name" value="Cyt_P450"/>
</dbReference>
<dbReference type="GO" id="GO:0005506">
    <property type="term" value="F:iron ion binding"/>
    <property type="evidence" value="ECO:0007669"/>
    <property type="project" value="InterPro"/>
</dbReference>
<dbReference type="Pfam" id="PF00067">
    <property type="entry name" value="p450"/>
    <property type="match status" value="1"/>
</dbReference>
<dbReference type="GO" id="GO:0020037">
    <property type="term" value="F:heme binding"/>
    <property type="evidence" value="ECO:0007669"/>
    <property type="project" value="InterPro"/>
</dbReference>
<evidence type="ECO:0000256" key="2">
    <source>
        <dbReference type="ARBA" id="ARBA00010617"/>
    </source>
</evidence>
<keyword evidence="3 4" id="KW-0408">Iron</keyword>
<evidence type="ECO:0000313" key="6">
    <source>
        <dbReference type="Proteomes" id="UP000295165"/>
    </source>
</evidence>
<dbReference type="PROSITE" id="PS00086">
    <property type="entry name" value="CYTOCHROME_P450"/>
    <property type="match status" value="1"/>
</dbReference>
<keyword evidence="4" id="KW-0560">Oxidoreductase</keyword>
<protein>
    <submittedName>
        <fullName evidence="5">Putative bifunctional P-450/NADPH-P450 reductase 2</fullName>
    </submittedName>
</protein>
<dbReference type="Proteomes" id="UP000295165">
    <property type="component" value="Unassembled WGS sequence"/>
</dbReference>
<proteinExistence type="inferred from homology"/>
<gene>
    <name evidence="5" type="primary">cypE_3</name>
    <name evidence="5" type="ORF">CCUG63697_03803</name>
</gene>
<dbReference type="PANTHER" id="PTHR24305:SF166">
    <property type="entry name" value="CYTOCHROME P450 12A4, MITOCHONDRIAL-RELATED"/>
    <property type="match status" value="1"/>
</dbReference>
<evidence type="ECO:0000256" key="1">
    <source>
        <dbReference type="ARBA" id="ARBA00001971"/>
    </source>
</evidence>
<reference evidence="5 6" key="1">
    <citation type="journal article" date="2019" name="Sci. Rep.">
        <title>Extended insight into the Mycobacterium chelonae-abscessus complex through whole genome sequencing of Mycobacterium salmoniphilum outbreak and Mycobacterium salmoniphilum-like strains.</title>
        <authorList>
            <person name="Behra P.R.K."/>
            <person name="Das S."/>
            <person name="Pettersson B.M.F."/>
            <person name="Shirreff L."/>
            <person name="DuCote T."/>
            <person name="Jacobsson K.G."/>
            <person name="Ennis D.G."/>
            <person name="Kirsebom L.A."/>
        </authorList>
    </citation>
    <scope>NUCLEOTIDE SEQUENCE [LARGE SCALE GENOMIC DNA]</scope>
    <source>
        <strain evidence="5 6">CCUG 63697</strain>
    </source>
</reference>
<sequence>MTTVKQPVVVSELQSVTPLDQLPLPPLTWRSAWAAQLVSFALSGWVGDPGATLRKAGEIWRAHYPKPPKQLRLLFPDPYTDGWTGEAVYVNSPRVVREMYNLPTGDLNHEQWKKAFVLVLGSYSPFYRTGRDHSRVRRALAVELTPARVERYRERSVKRLDEMIDQLPLGTPVALHEFYTRFTQDIILRVVFGWDDNNDLEAMRDCLYRASQHYATRRLLGMLTYQLNARIKLRPKGNEGIPGRDDVPLRILRRSYRLRKQADDLLYRKIAELREHPNDSIASRLIEYGTREDPAWTERQLRDIIVTVLVAGHDTSVLAYAWATQHLMHNPGPREKLIAEALEGCSDRYAQAANTEALRMNAPVIAALPSPLDHDIELVGYRIPRGTLLFLMMSAVHQDEELYPEPTEFRPERWLENRPDRYGFLGFGAGPHRCPGSPFYLVEAGIVLHRMFGRLELEPCRARVDKALFIFGTVSRPRSDTKVIIRSRRSADEVPWYRPGHDDPSTPLNEGLLPLDAEYHQAATGCPYSEVSQQRESSPGAER</sequence>
<comment type="similarity">
    <text evidence="2 4">Belongs to the cytochrome P450 family.</text>
</comment>
<evidence type="ECO:0000313" key="5">
    <source>
        <dbReference type="EMBL" id="TDZ49267.1"/>
    </source>
</evidence>
<dbReference type="InterPro" id="IPR036396">
    <property type="entry name" value="Cyt_P450_sf"/>
</dbReference>